<evidence type="ECO:0000256" key="1">
    <source>
        <dbReference type="ARBA" id="ARBA00022801"/>
    </source>
</evidence>
<dbReference type="EMBL" id="JAPDFW010000081">
    <property type="protein sequence ID" value="KAJ5072305.1"/>
    <property type="molecule type" value="Genomic_DNA"/>
</dbReference>
<comment type="caution">
    <text evidence="2">The sequence shown here is derived from an EMBL/GenBank/DDBJ whole genome shotgun (WGS) entry which is preliminary data.</text>
</comment>
<dbReference type="AlphaFoldDB" id="A0A9Q0LJG8"/>
<dbReference type="OrthoDB" id="10267058at2759"/>
<dbReference type="Gene3D" id="3.90.950.10">
    <property type="match status" value="1"/>
</dbReference>
<dbReference type="PIRSF" id="PIRSF006305">
    <property type="entry name" value="Maf"/>
    <property type="match status" value="1"/>
</dbReference>
<dbReference type="GO" id="GO:0047429">
    <property type="term" value="F:nucleoside triphosphate diphosphatase activity"/>
    <property type="evidence" value="ECO:0007669"/>
    <property type="project" value="InterPro"/>
</dbReference>
<dbReference type="Pfam" id="PF02545">
    <property type="entry name" value="Maf"/>
    <property type="match status" value="1"/>
</dbReference>
<reference evidence="2" key="1">
    <citation type="submission" date="2022-10" db="EMBL/GenBank/DDBJ databases">
        <title>Novel sulphate-reducing endosymbionts in the free-living metamonad Anaeramoeba.</title>
        <authorList>
            <person name="Jerlstrom-Hultqvist J."/>
            <person name="Cepicka I."/>
            <person name="Gallot-Lavallee L."/>
            <person name="Salas-Leiva D."/>
            <person name="Curtis B.A."/>
            <person name="Zahonova K."/>
            <person name="Pipaliya S."/>
            <person name="Dacks J."/>
            <person name="Roger A.J."/>
        </authorList>
    </citation>
    <scope>NUCLEOTIDE SEQUENCE</scope>
    <source>
        <strain evidence="2">BMAN</strain>
    </source>
</reference>
<dbReference type="SUPFAM" id="SSF52972">
    <property type="entry name" value="ITPase-like"/>
    <property type="match status" value="1"/>
</dbReference>
<evidence type="ECO:0000313" key="2">
    <source>
        <dbReference type="EMBL" id="KAJ5072305.1"/>
    </source>
</evidence>
<keyword evidence="1" id="KW-0378">Hydrolase</keyword>
<dbReference type="PANTHER" id="PTHR43213">
    <property type="entry name" value="BIFUNCTIONAL DTTP/UTP PYROPHOSPHATASE/METHYLTRANSFERASE PROTEIN-RELATED"/>
    <property type="match status" value="1"/>
</dbReference>
<sequence length="246" mass="28184">MKRIFILGSSSKWRQDLFRKIIEDFGVISPNINEYEDEIRFGSKKLSENEKRNYSPSKLVLNIARCKKESIKEILLQEQDPINFFQQINKNFCGKEIVFEIIIITADEVIQFMNEILEKPENIDQCRTHLRGYKSSNGPVISVTGINVAMINAKIIENKLVFIDEKNIEDVDYAKQFFTESGISLNVIEQLISKGDVLKSSGSLLVEDELMVPFLGSLEGELESFQGLPLKMTEKLIKEILQNSQI</sequence>
<proteinExistence type="predicted"/>
<gene>
    <name evidence="2" type="ORF">M0811_01319</name>
</gene>
<dbReference type="PANTHER" id="PTHR43213:SF4">
    <property type="entry name" value="7-METHYL-GTP PYROPHOSPHATASE"/>
    <property type="match status" value="1"/>
</dbReference>
<accession>A0A9Q0LJG8</accession>
<dbReference type="InterPro" id="IPR029001">
    <property type="entry name" value="ITPase-like_fam"/>
</dbReference>
<keyword evidence="3" id="KW-1185">Reference proteome</keyword>
<name>A0A9Q0LJG8_ANAIG</name>
<dbReference type="Proteomes" id="UP001149090">
    <property type="component" value="Unassembled WGS sequence"/>
</dbReference>
<dbReference type="InterPro" id="IPR003697">
    <property type="entry name" value="Maf-like"/>
</dbReference>
<organism evidence="2 3">
    <name type="scientific">Anaeramoeba ignava</name>
    <name type="common">Anaerobic marine amoeba</name>
    <dbReference type="NCBI Taxonomy" id="1746090"/>
    <lineage>
        <taxon>Eukaryota</taxon>
        <taxon>Metamonada</taxon>
        <taxon>Anaeramoebidae</taxon>
        <taxon>Anaeramoeba</taxon>
    </lineage>
</organism>
<evidence type="ECO:0000313" key="3">
    <source>
        <dbReference type="Proteomes" id="UP001149090"/>
    </source>
</evidence>
<protein>
    <submittedName>
        <fullName evidence="2">7-methyl-gtp pyrophosphatase</fullName>
    </submittedName>
</protein>